<reference evidence="3" key="2">
    <citation type="journal article" date="2008" name="Nucleic Acids Res.">
        <title>The rice annotation project database (RAP-DB): 2008 update.</title>
        <authorList>
            <consortium name="The rice annotation project (RAP)"/>
        </authorList>
    </citation>
    <scope>GENOME REANNOTATION</scope>
    <source>
        <strain evidence="3">cv. Nipponbare</strain>
    </source>
</reference>
<evidence type="ECO:0000256" key="1">
    <source>
        <dbReference type="SAM" id="MobiDB-lite"/>
    </source>
</evidence>
<sequence length="54" mass="5837">EQKAVREAYRGRGPGAPCQEEAAHRCQAPGAQETEDNDHENGEVVEVILVSCAM</sequence>
<proteinExistence type="predicted"/>
<name>Q0JLP3_ORYSJ</name>
<protein>
    <submittedName>
        <fullName evidence="2">Os01g0584800 protein</fullName>
    </submittedName>
</protein>
<dbReference type="EMBL" id="AP008207">
    <property type="protein sequence ID" value="BAF05335.1"/>
    <property type="molecule type" value="Genomic_DNA"/>
</dbReference>
<evidence type="ECO:0000313" key="2">
    <source>
        <dbReference type="EMBL" id="BAF05335.1"/>
    </source>
</evidence>
<reference evidence="2 3" key="1">
    <citation type="journal article" date="2005" name="Nature">
        <title>The map-based sequence of the rice genome.</title>
        <authorList>
            <consortium name="International rice genome sequencing project (IRGSP)"/>
            <person name="Matsumoto T."/>
            <person name="Wu J."/>
            <person name="Kanamori H."/>
            <person name="Katayose Y."/>
            <person name="Fujisawa M."/>
            <person name="Namiki N."/>
            <person name="Mizuno H."/>
            <person name="Yamamoto K."/>
            <person name="Antonio B.A."/>
            <person name="Baba T."/>
            <person name="Sakata K."/>
            <person name="Nagamura Y."/>
            <person name="Aoki H."/>
            <person name="Arikawa K."/>
            <person name="Arita K."/>
            <person name="Bito T."/>
            <person name="Chiden Y."/>
            <person name="Fujitsuka N."/>
            <person name="Fukunaka R."/>
            <person name="Hamada M."/>
            <person name="Harada C."/>
            <person name="Hayashi A."/>
            <person name="Hijishita S."/>
            <person name="Honda M."/>
            <person name="Hosokawa S."/>
            <person name="Ichikawa Y."/>
            <person name="Idonuma A."/>
            <person name="Iijima M."/>
            <person name="Ikeda M."/>
            <person name="Ikeno M."/>
            <person name="Ito K."/>
            <person name="Ito S."/>
            <person name="Ito T."/>
            <person name="Ito Y."/>
            <person name="Ito Y."/>
            <person name="Iwabuchi A."/>
            <person name="Kamiya K."/>
            <person name="Karasawa W."/>
            <person name="Kurita K."/>
            <person name="Katagiri S."/>
            <person name="Kikuta A."/>
            <person name="Kobayashi H."/>
            <person name="Kobayashi N."/>
            <person name="Machita K."/>
            <person name="Maehara T."/>
            <person name="Masukawa M."/>
            <person name="Mizubayashi T."/>
            <person name="Mukai Y."/>
            <person name="Nagasaki H."/>
            <person name="Nagata Y."/>
            <person name="Naito S."/>
            <person name="Nakashima M."/>
            <person name="Nakama Y."/>
            <person name="Nakamichi Y."/>
            <person name="Nakamura M."/>
            <person name="Meguro A."/>
            <person name="Negishi M."/>
            <person name="Ohta I."/>
            <person name="Ohta T."/>
            <person name="Okamoto M."/>
            <person name="Ono N."/>
            <person name="Saji S."/>
            <person name="Sakaguchi M."/>
            <person name="Sakai K."/>
            <person name="Shibata M."/>
            <person name="Shimokawa T."/>
            <person name="Song J."/>
            <person name="Takazaki Y."/>
            <person name="Terasawa K."/>
            <person name="Tsugane M."/>
            <person name="Tsuji K."/>
            <person name="Ueda S."/>
            <person name="Waki K."/>
            <person name="Yamagata H."/>
            <person name="Yamamoto M."/>
            <person name="Yamamoto S."/>
            <person name="Yamane H."/>
            <person name="Yoshiki S."/>
            <person name="Yoshihara R."/>
            <person name="Yukawa K."/>
            <person name="Zhong H."/>
            <person name="Yano M."/>
            <person name="Yuan Q."/>
            <person name="Ouyang S."/>
            <person name="Liu J."/>
            <person name="Jones K.M."/>
            <person name="Gansberger K."/>
            <person name="Moffat K."/>
            <person name="Hill J."/>
            <person name="Bera J."/>
            <person name="Fadrosh D."/>
            <person name="Jin S."/>
            <person name="Johri S."/>
            <person name="Kim M."/>
            <person name="Overton L."/>
            <person name="Reardon M."/>
            <person name="Tsitrin T."/>
            <person name="Vuong H."/>
            <person name="Weaver B."/>
            <person name="Ciecko A."/>
            <person name="Tallon L."/>
            <person name="Jackson J."/>
            <person name="Pai G."/>
            <person name="Aken S.V."/>
            <person name="Utterback T."/>
            <person name="Reidmuller S."/>
            <person name="Feldblyum T."/>
            <person name="Hsiao J."/>
            <person name="Zismann V."/>
            <person name="Iobst S."/>
            <person name="de Vazeille A.R."/>
            <person name="Buell C.R."/>
            <person name="Ying K."/>
            <person name="Li Y."/>
            <person name="Lu T."/>
            <person name="Huang Y."/>
            <person name="Zhao Q."/>
            <person name="Feng Q."/>
            <person name="Zhang L."/>
            <person name="Zhu J."/>
            <person name="Weng Q."/>
            <person name="Mu J."/>
            <person name="Lu Y."/>
            <person name="Fan D."/>
            <person name="Liu Y."/>
            <person name="Guan J."/>
            <person name="Zhang Y."/>
            <person name="Yu S."/>
            <person name="Liu X."/>
            <person name="Zhang Y."/>
            <person name="Hong G."/>
            <person name="Han B."/>
            <person name="Choisne N."/>
            <person name="Demange N."/>
            <person name="Orjeda G."/>
            <person name="Samain S."/>
            <person name="Cattolico L."/>
            <person name="Pelletier E."/>
            <person name="Couloux A."/>
            <person name="Segurens B."/>
            <person name="Wincker P."/>
            <person name="D'Hont A."/>
            <person name="Scarpelli C."/>
            <person name="Weissenbach J."/>
            <person name="Salanoubat M."/>
            <person name="Quetier F."/>
            <person name="Yu Y."/>
            <person name="Kim H.R."/>
            <person name="Rambo T."/>
            <person name="Currie J."/>
            <person name="Collura K."/>
            <person name="Luo M."/>
            <person name="Yang T."/>
            <person name="Ammiraju J.S.S."/>
            <person name="Engler F."/>
            <person name="Soderlund C."/>
            <person name="Wing R.A."/>
            <person name="Palmer L.E."/>
            <person name="de la Bastide M."/>
            <person name="Spiegel L."/>
            <person name="Nascimento L."/>
            <person name="Zutavern T."/>
            <person name="O'Shaughnessy A."/>
            <person name="Dike S."/>
            <person name="Dedhia N."/>
            <person name="Preston R."/>
            <person name="Balija V."/>
            <person name="McCombie W.R."/>
            <person name="Chow T."/>
            <person name="Chen H."/>
            <person name="Chung M."/>
            <person name="Chen C."/>
            <person name="Shaw J."/>
            <person name="Wu H."/>
            <person name="Hsiao K."/>
            <person name="Chao Y."/>
            <person name="Chu M."/>
            <person name="Cheng C."/>
            <person name="Hour A."/>
            <person name="Lee P."/>
            <person name="Lin S."/>
            <person name="Lin Y."/>
            <person name="Liou J."/>
            <person name="Liu S."/>
            <person name="Hsing Y."/>
            <person name="Raghuvanshi S."/>
            <person name="Mohanty A."/>
            <person name="Bharti A.K."/>
            <person name="Gaur A."/>
            <person name="Gupta V."/>
            <person name="Kumar D."/>
            <person name="Ravi V."/>
            <person name="Vij S."/>
            <person name="Kapur A."/>
            <person name="Khurana P."/>
            <person name="Khurana P."/>
            <person name="Khurana J.P."/>
            <person name="Tyagi A.K."/>
            <person name="Gaikwad K."/>
            <person name="Singh A."/>
            <person name="Dalal V."/>
            <person name="Srivastava S."/>
            <person name="Dixit A."/>
            <person name="Pal A.K."/>
            <person name="Ghazi I.A."/>
            <person name="Yadav M."/>
            <person name="Pandit A."/>
            <person name="Bhargava A."/>
            <person name="Sureshbabu K."/>
            <person name="Batra K."/>
            <person name="Sharma T.R."/>
            <person name="Mohapatra T."/>
            <person name="Singh N.K."/>
            <person name="Messing J."/>
            <person name="Nelson A.B."/>
            <person name="Fuks G."/>
            <person name="Kavchok S."/>
            <person name="Keizer G."/>
            <person name="Linton E."/>
            <person name="Llaca V."/>
            <person name="Song R."/>
            <person name="Tanyolac B."/>
            <person name="Young S."/>
            <person name="Ho-Il K."/>
            <person name="Hahn J.H."/>
            <person name="Sangsakoo G."/>
            <person name="Vanavichit A."/>
            <person name="de Mattos Luiz.A.T."/>
            <person name="Zimmer P.D."/>
            <person name="Malone G."/>
            <person name="Dellagostin O."/>
            <person name="de Oliveira A.C."/>
            <person name="Bevan M."/>
            <person name="Bancroft I."/>
            <person name="Minx P."/>
            <person name="Cordum H."/>
            <person name="Wilson R."/>
            <person name="Cheng Z."/>
            <person name="Jin W."/>
            <person name="Jiang J."/>
            <person name="Leong S.A."/>
            <person name="Iwama H."/>
            <person name="Gojobori T."/>
            <person name="Itoh T."/>
            <person name="Niimura Y."/>
            <person name="Fujii Y."/>
            <person name="Habara T."/>
            <person name="Sakai H."/>
            <person name="Sato Y."/>
            <person name="Wilson G."/>
            <person name="Kumar K."/>
            <person name="McCouch S."/>
            <person name="Juretic N."/>
            <person name="Hoen D."/>
            <person name="Wright S."/>
            <person name="Bruskiewich R."/>
            <person name="Bureau T."/>
            <person name="Miyao A."/>
            <person name="Hirochika H."/>
            <person name="Nishikawa T."/>
            <person name="Kadowaki K."/>
            <person name="Sugiura M."/>
            <person name="Burr B."/>
            <person name="Sasaki T."/>
        </authorList>
    </citation>
    <scope>NUCLEOTIDE SEQUENCE [LARGE SCALE GENOMIC DNA]</scope>
    <source>
        <strain evidence="3">cv. Nipponbare</strain>
    </source>
</reference>
<dbReference type="KEGG" id="dosa:Os01g0584800"/>
<feature type="compositionally biased region" description="Basic and acidic residues" evidence="1">
    <location>
        <begin position="1"/>
        <end position="10"/>
    </location>
</feature>
<dbReference type="Proteomes" id="UP000000763">
    <property type="component" value="Chromosome 1"/>
</dbReference>
<accession>Q0JLP3</accession>
<feature type="region of interest" description="Disordered" evidence="1">
    <location>
        <begin position="1"/>
        <end position="40"/>
    </location>
</feature>
<dbReference type="AlphaFoldDB" id="Q0JLP3"/>
<gene>
    <name evidence="2" type="ordered locus">Os01g0584800</name>
</gene>
<evidence type="ECO:0000313" key="3">
    <source>
        <dbReference type="Proteomes" id="UP000000763"/>
    </source>
</evidence>
<organism evidence="2 3">
    <name type="scientific">Oryza sativa subsp. japonica</name>
    <name type="common">Rice</name>
    <dbReference type="NCBI Taxonomy" id="39947"/>
    <lineage>
        <taxon>Eukaryota</taxon>
        <taxon>Viridiplantae</taxon>
        <taxon>Streptophyta</taxon>
        <taxon>Embryophyta</taxon>
        <taxon>Tracheophyta</taxon>
        <taxon>Spermatophyta</taxon>
        <taxon>Magnoliopsida</taxon>
        <taxon>Liliopsida</taxon>
        <taxon>Poales</taxon>
        <taxon>Poaceae</taxon>
        <taxon>BOP clade</taxon>
        <taxon>Oryzoideae</taxon>
        <taxon>Oryzeae</taxon>
        <taxon>Oryzinae</taxon>
        <taxon>Oryza</taxon>
        <taxon>Oryza sativa</taxon>
    </lineage>
</organism>
<feature type="non-terminal residue" evidence="2">
    <location>
        <position position="1"/>
    </location>
</feature>